<dbReference type="EMBL" id="CP063408">
    <property type="protein sequence ID" value="QSZ34608.1"/>
    <property type="molecule type" value="Genomic_DNA"/>
</dbReference>
<organism evidence="2 3">
    <name type="scientific">Monilinia vaccinii-corymbosi</name>
    <dbReference type="NCBI Taxonomy" id="61207"/>
    <lineage>
        <taxon>Eukaryota</taxon>
        <taxon>Fungi</taxon>
        <taxon>Dikarya</taxon>
        <taxon>Ascomycota</taxon>
        <taxon>Pezizomycotina</taxon>
        <taxon>Leotiomycetes</taxon>
        <taxon>Helotiales</taxon>
        <taxon>Sclerotiniaceae</taxon>
        <taxon>Monilinia</taxon>
    </lineage>
</organism>
<evidence type="ECO:0000313" key="3">
    <source>
        <dbReference type="Proteomes" id="UP000672032"/>
    </source>
</evidence>
<dbReference type="AlphaFoldDB" id="A0A8A3PH93"/>
<gene>
    <name evidence="2" type="ORF">DSL72_006202</name>
</gene>
<accession>A0A8A3PH93</accession>
<evidence type="ECO:0000256" key="1">
    <source>
        <dbReference type="SAM" id="MobiDB-lite"/>
    </source>
</evidence>
<dbReference type="Proteomes" id="UP000672032">
    <property type="component" value="Chromosome 4"/>
</dbReference>
<reference evidence="2" key="1">
    <citation type="submission" date="2020-10" db="EMBL/GenBank/DDBJ databases">
        <title>Genome Sequence of Monilinia vaccinii-corymbosi Sheds Light on Mummy Berry Disease Infection of Blueberry and Mating Type.</title>
        <authorList>
            <person name="Yow A.G."/>
            <person name="Zhang Y."/>
            <person name="Bansal K."/>
            <person name="Eacker S.M."/>
            <person name="Sullivan S."/>
            <person name="Liachko I."/>
            <person name="Cubeta M.A."/>
            <person name="Rollins J.A."/>
            <person name="Ashrafi H."/>
        </authorList>
    </citation>
    <scope>NUCLEOTIDE SEQUENCE</scope>
    <source>
        <strain evidence="2">RL-1</strain>
    </source>
</reference>
<name>A0A8A3PH93_9HELO</name>
<evidence type="ECO:0000313" key="2">
    <source>
        <dbReference type="EMBL" id="QSZ34608.1"/>
    </source>
</evidence>
<proteinExistence type="predicted"/>
<keyword evidence="3" id="KW-1185">Reference proteome</keyword>
<feature type="region of interest" description="Disordered" evidence="1">
    <location>
        <begin position="1"/>
        <end position="29"/>
    </location>
</feature>
<sequence length="94" mass="10142">MEEKAGKVSGKRESQISQRGLEAEPSYRSAKGEPVVMVVCDLEALQRSILVEALVEGLDAGPQKARGDALISDGIDTGDEVEMLYKKADMLVAY</sequence>
<feature type="compositionally biased region" description="Basic and acidic residues" evidence="1">
    <location>
        <begin position="1"/>
        <end position="14"/>
    </location>
</feature>
<protein>
    <submittedName>
        <fullName evidence="2">Uncharacterized protein</fullName>
    </submittedName>
</protein>